<dbReference type="GO" id="GO:0005829">
    <property type="term" value="C:cytosol"/>
    <property type="evidence" value="ECO:0007669"/>
    <property type="project" value="UniProtKB-SubCell"/>
</dbReference>
<feature type="domain" description="Metallo-beta-lactamase" evidence="7">
    <location>
        <begin position="31"/>
        <end position="197"/>
    </location>
</feature>
<reference evidence="8" key="1">
    <citation type="submission" date="2020-05" db="UniProtKB">
        <authorList>
            <consortium name="EnsemblMetazoa"/>
        </authorList>
    </citation>
    <scope>IDENTIFICATION</scope>
    <source>
        <strain evidence="8">USDA</strain>
    </source>
</reference>
<protein>
    <recommendedName>
        <fullName evidence="3">Metallo-beta-lactamase domain-containing protein 1</fullName>
    </recommendedName>
    <alternativeName>
        <fullName evidence="4">Endoribonuclease MBLAC1</fullName>
    </alternativeName>
</protein>
<dbReference type="InterPro" id="IPR001279">
    <property type="entry name" value="Metallo-B-lactamas"/>
</dbReference>
<evidence type="ECO:0000256" key="1">
    <source>
        <dbReference type="ARBA" id="ARBA00004514"/>
    </source>
</evidence>
<dbReference type="OrthoDB" id="10250730at2759"/>
<dbReference type="InterPro" id="IPR039344">
    <property type="entry name" value="MBLAC1"/>
</dbReference>
<comment type="catalytic activity">
    <reaction evidence="5">
        <text>a ribonucleotidyl-ribonucleotide-RNA + H2O = a 3'-end ribonucleotide-RNA + a 5'-end 5'-phospho-ribonucleoside-RNA + H(+)</text>
        <dbReference type="Rhea" id="RHEA:68096"/>
        <dbReference type="Rhea" id="RHEA-COMP:15179"/>
        <dbReference type="Rhea" id="RHEA-COMP:17355"/>
        <dbReference type="Rhea" id="RHEA-COMP:17428"/>
        <dbReference type="ChEBI" id="CHEBI:15377"/>
        <dbReference type="ChEBI" id="CHEBI:15378"/>
        <dbReference type="ChEBI" id="CHEBI:74896"/>
        <dbReference type="ChEBI" id="CHEBI:138282"/>
        <dbReference type="ChEBI" id="CHEBI:173118"/>
    </reaction>
    <physiologicalReaction direction="left-to-right" evidence="5">
        <dbReference type="Rhea" id="RHEA:68097"/>
    </physiologicalReaction>
</comment>
<evidence type="ECO:0000256" key="3">
    <source>
        <dbReference type="ARBA" id="ARBA00014856"/>
    </source>
</evidence>
<name>A0A1I8PEP8_STOCA</name>
<dbReference type="Pfam" id="PF00753">
    <property type="entry name" value="Lactamase_B"/>
    <property type="match status" value="1"/>
</dbReference>
<dbReference type="PANTHER" id="PTHR23200">
    <property type="entry name" value="METALLO-BETA-LACTAMASE DOMAIN-CONTAINING PROTEIN 1"/>
    <property type="match status" value="1"/>
</dbReference>
<dbReference type="CDD" id="cd07711">
    <property type="entry name" value="MBLAC1-like_MBL-fold"/>
    <property type="match status" value="1"/>
</dbReference>
<evidence type="ECO:0000256" key="6">
    <source>
        <dbReference type="ARBA" id="ARBA00045869"/>
    </source>
</evidence>
<evidence type="ECO:0000256" key="2">
    <source>
        <dbReference type="ARBA" id="ARBA00011738"/>
    </source>
</evidence>
<evidence type="ECO:0000313" key="8">
    <source>
        <dbReference type="EnsemblMetazoa" id="SCAU007364-PC"/>
    </source>
</evidence>
<dbReference type="GO" id="GO:0031123">
    <property type="term" value="P:RNA 3'-end processing"/>
    <property type="evidence" value="ECO:0007669"/>
    <property type="project" value="UniProtKB-ARBA"/>
</dbReference>
<sequence length="220" mass="24259">MLNKVHVLAEGYSTYSTQEENSDSKGYMLANCSCSLVQAAGCNIIVDTMTAWDGNVIKEALGNIGLNPQDIDFVVCTHGHSDHVGCNYLFLNAKWHFIGACMNRANKYPDFEESFSMANGEVVIIKTPGHTLSCVSVLVYNTEPNGNTVGICGDLFEREEDVFNEDIWLSAGSEDPKAQRRNRSKLADMCSYIIPGHGKGFHVTEAIRNKLRSDLNGQLE</sequence>
<dbReference type="AlphaFoldDB" id="A0A1I8PEP8"/>
<proteinExistence type="predicted"/>
<evidence type="ECO:0000256" key="5">
    <source>
        <dbReference type="ARBA" id="ARBA00044690"/>
    </source>
</evidence>
<dbReference type="InterPro" id="IPR036866">
    <property type="entry name" value="RibonucZ/Hydroxyglut_hydro"/>
</dbReference>
<accession>A0A1I8PEP8</accession>
<dbReference type="Proteomes" id="UP000095300">
    <property type="component" value="Unassembled WGS sequence"/>
</dbReference>
<dbReference type="EnsemblMetazoa" id="SCAU007364-RC">
    <property type="protein sequence ID" value="SCAU007364-PC"/>
    <property type="gene ID" value="SCAU007364"/>
</dbReference>
<comment type="function">
    <text evidence="6">Endoribonuclease that catalyzes the hydrolysis of histone-coding pre-mRNA 3'-end. Involved in histone pre-mRNA processing during the S-phase of the cell cycle, which is required for entering/progressing through S-phase. Cleaves histone pre-mRNA at a major and a minor cleavage site after the 5'-ACCCA-3' and the 5'-ACCCACA-3' sequence, respectively, and located downstream of the stem-loop. May require the presence of the HDE element located at the histone pre-RNA 3'-end to avoid non-specific cleavage.</text>
</comment>
<evidence type="ECO:0000256" key="4">
    <source>
        <dbReference type="ARBA" id="ARBA00032988"/>
    </source>
</evidence>
<dbReference type="SUPFAM" id="SSF56281">
    <property type="entry name" value="Metallo-hydrolase/oxidoreductase"/>
    <property type="match status" value="1"/>
</dbReference>
<dbReference type="SMART" id="SM00849">
    <property type="entry name" value="Lactamase_B"/>
    <property type="match status" value="1"/>
</dbReference>
<organism evidence="8 9">
    <name type="scientific">Stomoxys calcitrans</name>
    <name type="common">Stable fly</name>
    <name type="synonym">Conops calcitrans</name>
    <dbReference type="NCBI Taxonomy" id="35570"/>
    <lineage>
        <taxon>Eukaryota</taxon>
        <taxon>Metazoa</taxon>
        <taxon>Ecdysozoa</taxon>
        <taxon>Arthropoda</taxon>
        <taxon>Hexapoda</taxon>
        <taxon>Insecta</taxon>
        <taxon>Pterygota</taxon>
        <taxon>Neoptera</taxon>
        <taxon>Endopterygota</taxon>
        <taxon>Diptera</taxon>
        <taxon>Brachycera</taxon>
        <taxon>Muscomorpha</taxon>
        <taxon>Muscoidea</taxon>
        <taxon>Muscidae</taxon>
        <taxon>Stomoxys</taxon>
    </lineage>
</organism>
<comment type="subcellular location">
    <subcellularLocation>
        <location evidence="1">Cytoplasm</location>
        <location evidence="1">Cytosol</location>
    </subcellularLocation>
</comment>
<dbReference type="STRING" id="35570.A0A1I8PEP8"/>
<evidence type="ECO:0000313" key="9">
    <source>
        <dbReference type="Proteomes" id="UP000095300"/>
    </source>
</evidence>
<dbReference type="PANTHER" id="PTHR23200:SF48">
    <property type="entry name" value="METALLO-BETA-LACTAMASE DOMAIN-CONTAINING PROTEIN 1"/>
    <property type="match status" value="1"/>
</dbReference>
<dbReference type="Gene3D" id="3.60.15.10">
    <property type="entry name" value="Ribonuclease Z/Hydroxyacylglutathione hydrolase-like"/>
    <property type="match status" value="1"/>
</dbReference>
<dbReference type="VEuPathDB" id="VectorBase:SCAU007364"/>
<keyword evidence="9" id="KW-1185">Reference proteome</keyword>
<evidence type="ECO:0000259" key="7">
    <source>
        <dbReference type="SMART" id="SM00849"/>
    </source>
</evidence>
<comment type="subunit">
    <text evidence="2">Homodimer.</text>
</comment>
<gene>
    <name evidence="8" type="primary">106081586</name>
</gene>